<evidence type="ECO:0000256" key="12">
    <source>
        <dbReference type="ARBA" id="ARBA00022741"/>
    </source>
</evidence>
<dbReference type="FunFam" id="3.30.200.20:FF:000432">
    <property type="entry name" value="LRR receptor-like serine/threonine-protein kinase EFR"/>
    <property type="match status" value="1"/>
</dbReference>
<feature type="domain" description="Protein kinase" evidence="21">
    <location>
        <begin position="701"/>
        <end position="1003"/>
    </location>
</feature>
<evidence type="ECO:0000256" key="8">
    <source>
        <dbReference type="ARBA" id="ARBA00022679"/>
    </source>
</evidence>
<keyword evidence="8" id="KW-0808">Transferase</keyword>
<gene>
    <name evidence="23" type="primary">LOC104601243</name>
</gene>
<dbReference type="Pfam" id="PF13855">
    <property type="entry name" value="LRR_8"/>
    <property type="match status" value="2"/>
</dbReference>
<dbReference type="Pfam" id="PF00069">
    <property type="entry name" value="Pkinase"/>
    <property type="match status" value="1"/>
</dbReference>
<evidence type="ECO:0000256" key="1">
    <source>
        <dbReference type="ARBA" id="ARBA00004251"/>
    </source>
</evidence>
<dbReference type="CDD" id="cd14066">
    <property type="entry name" value="STKc_IRAK"/>
    <property type="match status" value="1"/>
</dbReference>
<dbReference type="InterPro" id="IPR003591">
    <property type="entry name" value="Leu-rich_rpt_typical-subtyp"/>
</dbReference>
<keyword evidence="9" id="KW-0812">Transmembrane</keyword>
<evidence type="ECO:0000256" key="11">
    <source>
        <dbReference type="ARBA" id="ARBA00022737"/>
    </source>
</evidence>
<organism evidence="22 23">
    <name type="scientific">Nelumbo nucifera</name>
    <name type="common">Sacred lotus</name>
    <dbReference type="NCBI Taxonomy" id="4432"/>
    <lineage>
        <taxon>Eukaryota</taxon>
        <taxon>Viridiplantae</taxon>
        <taxon>Streptophyta</taxon>
        <taxon>Embryophyta</taxon>
        <taxon>Tracheophyta</taxon>
        <taxon>Spermatophyta</taxon>
        <taxon>Magnoliopsida</taxon>
        <taxon>Proteales</taxon>
        <taxon>Nelumbonaceae</taxon>
        <taxon>Nelumbo</taxon>
    </lineage>
</organism>
<accession>A0A1U8A6F8</accession>
<keyword evidence="13" id="KW-0418">Kinase</keyword>
<name>A0A1U8A6F8_NELNU</name>
<dbReference type="PROSITE" id="PS00107">
    <property type="entry name" value="PROTEIN_KINASE_ATP"/>
    <property type="match status" value="1"/>
</dbReference>
<dbReference type="SMART" id="SM00220">
    <property type="entry name" value="S_TKc"/>
    <property type="match status" value="1"/>
</dbReference>
<dbReference type="EC" id="2.7.11.1" evidence="3"/>
<dbReference type="InterPro" id="IPR017441">
    <property type="entry name" value="Protein_kinase_ATP_BS"/>
</dbReference>
<evidence type="ECO:0000313" key="22">
    <source>
        <dbReference type="Proteomes" id="UP000189703"/>
    </source>
</evidence>
<dbReference type="PROSITE" id="PS50011">
    <property type="entry name" value="PROTEIN_KINASE_DOM"/>
    <property type="match status" value="1"/>
</dbReference>
<evidence type="ECO:0000256" key="15">
    <source>
        <dbReference type="ARBA" id="ARBA00022989"/>
    </source>
</evidence>
<keyword evidence="18" id="KW-0325">Glycoprotein</keyword>
<evidence type="ECO:0000256" key="17">
    <source>
        <dbReference type="ARBA" id="ARBA00023170"/>
    </source>
</evidence>
<dbReference type="SUPFAM" id="SSF52058">
    <property type="entry name" value="L domain-like"/>
    <property type="match status" value="1"/>
</dbReference>
<evidence type="ECO:0000256" key="6">
    <source>
        <dbReference type="ARBA" id="ARBA00022553"/>
    </source>
</evidence>
<dbReference type="FunFam" id="3.80.10.10:FF:000288">
    <property type="entry name" value="LRR receptor-like serine/threonine-protein kinase EFR"/>
    <property type="match status" value="1"/>
</dbReference>
<comment type="subcellular location">
    <subcellularLocation>
        <location evidence="1">Cell membrane</location>
        <topology evidence="1">Single-pass type I membrane protein</topology>
    </subcellularLocation>
</comment>
<dbReference type="PANTHER" id="PTHR27008">
    <property type="entry name" value="OS04G0122200 PROTEIN"/>
    <property type="match status" value="1"/>
</dbReference>
<dbReference type="KEGG" id="nnu:104601243"/>
<evidence type="ECO:0000256" key="20">
    <source>
        <dbReference type="ARBA" id="ARBA00048679"/>
    </source>
</evidence>
<dbReference type="InterPro" id="IPR032675">
    <property type="entry name" value="LRR_dom_sf"/>
</dbReference>
<dbReference type="GO" id="GO:0004674">
    <property type="term" value="F:protein serine/threonine kinase activity"/>
    <property type="evidence" value="ECO:0007669"/>
    <property type="project" value="UniProtKB-KW"/>
</dbReference>
<dbReference type="GO" id="GO:0005886">
    <property type="term" value="C:plasma membrane"/>
    <property type="evidence" value="ECO:0007669"/>
    <property type="project" value="UniProtKB-SubCell"/>
</dbReference>
<dbReference type="Gene3D" id="1.10.510.10">
    <property type="entry name" value="Transferase(Phosphotransferase) domain 1"/>
    <property type="match status" value="1"/>
</dbReference>
<evidence type="ECO:0000256" key="4">
    <source>
        <dbReference type="ARBA" id="ARBA00022475"/>
    </source>
</evidence>
<keyword evidence="14" id="KW-0067">ATP-binding</keyword>
<evidence type="ECO:0000256" key="9">
    <source>
        <dbReference type="ARBA" id="ARBA00022692"/>
    </source>
</evidence>
<keyword evidence="16" id="KW-0472">Membrane</keyword>
<dbReference type="Pfam" id="PF08263">
    <property type="entry name" value="LRRNT_2"/>
    <property type="match status" value="1"/>
</dbReference>
<dbReference type="OrthoDB" id="676979at2759"/>
<dbReference type="RefSeq" id="XP_010262819.1">
    <property type="nucleotide sequence ID" value="XM_010264517.2"/>
</dbReference>
<keyword evidence="4" id="KW-1003">Cell membrane</keyword>
<dbReference type="Gene3D" id="3.80.10.10">
    <property type="entry name" value="Ribonuclease Inhibitor"/>
    <property type="match status" value="3"/>
</dbReference>
<keyword evidence="10" id="KW-0732">Signal</keyword>
<dbReference type="FunFam" id="3.80.10.10:FF:000275">
    <property type="entry name" value="Leucine-rich repeat receptor-like protein kinase"/>
    <property type="match status" value="1"/>
</dbReference>
<dbReference type="AlphaFoldDB" id="A0A1U8A6F8"/>
<dbReference type="InterPro" id="IPR000719">
    <property type="entry name" value="Prot_kinase_dom"/>
</dbReference>
<proteinExistence type="inferred from homology"/>
<dbReference type="FunFam" id="1.10.510.10:FF:000358">
    <property type="entry name" value="Putative leucine-rich repeat receptor-like serine/threonine-protein kinase"/>
    <property type="match status" value="1"/>
</dbReference>
<evidence type="ECO:0000256" key="3">
    <source>
        <dbReference type="ARBA" id="ARBA00012513"/>
    </source>
</evidence>
<comment type="catalytic activity">
    <reaction evidence="19">
        <text>L-threonyl-[protein] + ATP = O-phospho-L-threonyl-[protein] + ADP + H(+)</text>
        <dbReference type="Rhea" id="RHEA:46608"/>
        <dbReference type="Rhea" id="RHEA-COMP:11060"/>
        <dbReference type="Rhea" id="RHEA-COMP:11605"/>
        <dbReference type="ChEBI" id="CHEBI:15378"/>
        <dbReference type="ChEBI" id="CHEBI:30013"/>
        <dbReference type="ChEBI" id="CHEBI:30616"/>
        <dbReference type="ChEBI" id="CHEBI:61977"/>
        <dbReference type="ChEBI" id="CHEBI:456216"/>
        <dbReference type="EC" id="2.7.11.1"/>
    </reaction>
</comment>
<evidence type="ECO:0000259" key="21">
    <source>
        <dbReference type="PROSITE" id="PS50011"/>
    </source>
</evidence>
<evidence type="ECO:0000256" key="19">
    <source>
        <dbReference type="ARBA" id="ARBA00047899"/>
    </source>
</evidence>
<protein>
    <recommendedName>
        <fullName evidence="3">non-specific serine/threonine protein kinase</fullName>
        <ecNumber evidence="3">2.7.11.1</ecNumber>
    </recommendedName>
</protein>
<dbReference type="Pfam" id="PF00560">
    <property type="entry name" value="LRR_1"/>
    <property type="match status" value="7"/>
</dbReference>
<evidence type="ECO:0000256" key="2">
    <source>
        <dbReference type="ARBA" id="ARBA00008684"/>
    </source>
</evidence>
<keyword evidence="12" id="KW-0547">Nucleotide-binding</keyword>
<keyword evidence="11" id="KW-0677">Repeat</keyword>
<dbReference type="eggNOG" id="ENOG502QPYS">
    <property type="taxonomic scope" value="Eukaryota"/>
</dbReference>
<dbReference type="GO" id="GO:0005524">
    <property type="term" value="F:ATP binding"/>
    <property type="evidence" value="ECO:0007669"/>
    <property type="project" value="UniProtKB-UniRule"/>
</dbReference>
<evidence type="ECO:0000256" key="5">
    <source>
        <dbReference type="ARBA" id="ARBA00022527"/>
    </source>
</evidence>
<dbReference type="InterPro" id="IPR013210">
    <property type="entry name" value="LRR_N_plant-typ"/>
</dbReference>
<evidence type="ECO:0000256" key="16">
    <source>
        <dbReference type="ARBA" id="ARBA00023136"/>
    </source>
</evidence>
<dbReference type="InterPro" id="IPR051809">
    <property type="entry name" value="Plant_receptor-like_S/T_kinase"/>
</dbReference>
<dbReference type="Gene3D" id="3.30.200.20">
    <property type="entry name" value="Phosphorylase Kinase, domain 1"/>
    <property type="match status" value="1"/>
</dbReference>
<keyword evidence="6" id="KW-0597">Phosphoprotein</keyword>
<dbReference type="FunFam" id="3.80.10.10:FF:001158">
    <property type="entry name" value="Leucine-rich repeat protein kinase family protein"/>
    <property type="match status" value="1"/>
</dbReference>
<dbReference type="Proteomes" id="UP000189703">
    <property type="component" value="Unplaced"/>
</dbReference>
<evidence type="ECO:0000256" key="14">
    <source>
        <dbReference type="ARBA" id="ARBA00022840"/>
    </source>
</evidence>
<keyword evidence="15" id="KW-1133">Transmembrane helix</keyword>
<dbReference type="SUPFAM" id="SSF56112">
    <property type="entry name" value="Protein kinase-like (PK-like)"/>
    <property type="match status" value="1"/>
</dbReference>
<evidence type="ECO:0000313" key="23">
    <source>
        <dbReference type="RefSeq" id="XP_010262819.1"/>
    </source>
</evidence>
<dbReference type="PROSITE" id="PS00108">
    <property type="entry name" value="PROTEIN_KINASE_ST"/>
    <property type="match status" value="1"/>
</dbReference>
<comment type="catalytic activity">
    <reaction evidence="20">
        <text>L-seryl-[protein] + ATP = O-phospho-L-seryl-[protein] + ADP + H(+)</text>
        <dbReference type="Rhea" id="RHEA:17989"/>
        <dbReference type="Rhea" id="RHEA-COMP:9863"/>
        <dbReference type="Rhea" id="RHEA-COMP:11604"/>
        <dbReference type="ChEBI" id="CHEBI:15378"/>
        <dbReference type="ChEBI" id="CHEBI:29999"/>
        <dbReference type="ChEBI" id="CHEBI:30616"/>
        <dbReference type="ChEBI" id="CHEBI:83421"/>
        <dbReference type="ChEBI" id="CHEBI:456216"/>
        <dbReference type="EC" id="2.7.11.1"/>
    </reaction>
</comment>
<dbReference type="SMART" id="SM00369">
    <property type="entry name" value="LRR_TYP"/>
    <property type="match status" value="7"/>
</dbReference>
<evidence type="ECO:0000256" key="18">
    <source>
        <dbReference type="ARBA" id="ARBA00023180"/>
    </source>
</evidence>
<evidence type="ECO:0000256" key="10">
    <source>
        <dbReference type="ARBA" id="ARBA00022729"/>
    </source>
</evidence>
<evidence type="ECO:0000256" key="7">
    <source>
        <dbReference type="ARBA" id="ARBA00022614"/>
    </source>
</evidence>
<keyword evidence="5" id="KW-0723">Serine/threonine-protein kinase</keyword>
<dbReference type="SUPFAM" id="SSF52047">
    <property type="entry name" value="RNI-like"/>
    <property type="match status" value="1"/>
</dbReference>
<keyword evidence="22" id="KW-1185">Reference proteome</keyword>
<dbReference type="OMA" id="RYEFMAN"/>
<keyword evidence="7" id="KW-0433">Leucine-rich repeat</keyword>
<dbReference type="InterPro" id="IPR008271">
    <property type="entry name" value="Ser/Thr_kinase_AS"/>
</dbReference>
<dbReference type="InterPro" id="IPR001611">
    <property type="entry name" value="Leu-rich_rpt"/>
</dbReference>
<dbReference type="GeneID" id="104601243"/>
<evidence type="ECO:0000256" key="13">
    <source>
        <dbReference type="ARBA" id="ARBA00022777"/>
    </source>
</evidence>
<dbReference type="InterPro" id="IPR011009">
    <property type="entry name" value="Kinase-like_dom_sf"/>
</dbReference>
<dbReference type="PANTHER" id="PTHR27008:SF596">
    <property type="entry name" value="OS02G0215500 PROTEIN"/>
    <property type="match status" value="1"/>
</dbReference>
<reference evidence="23" key="1">
    <citation type="submission" date="2025-08" db="UniProtKB">
        <authorList>
            <consortium name="RefSeq"/>
        </authorList>
    </citation>
    <scope>IDENTIFICATION</scope>
</reference>
<comment type="similarity">
    <text evidence="2">Belongs to the protein kinase superfamily. Ser/Thr protein kinase family.</text>
</comment>
<keyword evidence="17" id="KW-0675">Receptor</keyword>
<sequence length="1008" mass="110523">MDVRMFCFFLLNLLNTFGTRSTVAAMLGNQTDRLALLAFKNQINHDPLGALSSWNDSLHFCQWQGVSCGSLHQRVTALNLEGKMLVGSVSPSIGNLSFLTEINLQNNSFHGQIPQEISLLPRLQHLVLSQNSFSEGIPTNLSRCSHLKVLDLYENELTGIIPTELGSLSQLVNLVLAKNNLTGVIPASLGNLSSLEMLSLTRNGLDGSIPYELGQLSRLTFLGIGAGRLSGTIPSSLYNLSSINLFSVVQNQLSGSLPPDLGLKLPNLQVFAVGVNQFTGQIPGSLTNASGLQILSFHDNYFTGPVPSNLGELKSLLWVDISNNSLGDDADDDLSFLTSLINCSSLTNLGFANNHLRGLLPNSVANLSTKLTTLEMGGNQIVGSIPIGIENLLQLTLLGMDRNFFSGSILATIGTLQSLQKLLLNKNRFTGQVPSSLGNLSQLYELHLEENLLEGPIPSTLGDCQHLQLLNLSKNSLNGKLPKQVLGLSSLDSLNLAGNSLTGSLPLEVGSLRNLRDLDVSENKLSGEIPSTLGNCLGLERLHMQGNFFQGIIPPSLRNLRVIQVLDISRNNFSGEVPKFLESFPFLLNLNLSLNDFEGEVPTEGVFRNSSAFSVAQNGKLCGGIPILQLPTCSKKSSNQKSNKHVLITIISVVLCLTLASCFVTIYWIRKSRQKTCPTFSGEDWSPMVSYERLSKVTNGFSLDKKIGVGSHGSVYKATLDEDKTVVAVKVLNLQQRGALISFLAECETLRNVRHRNLVKILKLCSSMDFQGNDFKALVFEFMHNGSLEKWLHPEANCSRNLNFIQRLSIAIDVASALEYLHHYCQIPIVHCDLKPSNVLLDDELNAKVGDFGLARFLSKTGNQFSESRSNSVGIRGTIGYVPPEYGMGGELSTSGDVYSYGILLLETFTGKRPTDDMFVNEMNLHKFAKMALPEKVMDIIDPRLITVEEEETIKGSRIWNYTIDTMEECLVSVIRIGVACSEESPRERMDMEEVGKKLHLIRDLCCW</sequence>